<feature type="chain" id="PRO_5013110993" evidence="1">
    <location>
        <begin position="28"/>
        <end position="283"/>
    </location>
</feature>
<name>A0A1M7PSY3_9ACTN</name>
<gene>
    <name evidence="2" type="ORF">SAMN05443668_103654</name>
</gene>
<accession>A0A1M7PSY3</accession>
<feature type="signal peptide" evidence="1">
    <location>
        <begin position="1"/>
        <end position="27"/>
    </location>
</feature>
<evidence type="ECO:0000313" key="3">
    <source>
        <dbReference type="Proteomes" id="UP000184440"/>
    </source>
</evidence>
<evidence type="ECO:0000313" key="2">
    <source>
        <dbReference type="EMBL" id="SHN20594.1"/>
    </source>
</evidence>
<keyword evidence="1" id="KW-0732">Signal</keyword>
<dbReference type="EMBL" id="FRCS01000003">
    <property type="protein sequence ID" value="SHN20594.1"/>
    <property type="molecule type" value="Genomic_DNA"/>
</dbReference>
<dbReference type="STRING" id="134849.SAMN05443668_103654"/>
<dbReference type="OrthoDB" id="4334613at2"/>
<reference evidence="2 3" key="1">
    <citation type="submission" date="2016-11" db="EMBL/GenBank/DDBJ databases">
        <authorList>
            <person name="Jaros S."/>
            <person name="Januszkiewicz K."/>
            <person name="Wedrychowicz H."/>
        </authorList>
    </citation>
    <scope>NUCLEOTIDE SEQUENCE [LARGE SCALE GENOMIC DNA]</scope>
    <source>
        <strain evidence="2 3">DSM 46144</strain>
    </source>
</reference>
<proteinExistence type="predicted"/>
<dbReference type="AlphaFoldDB" id="A0A1M7PSY3"/>
<dbReference type="Proteomes" id="UP000184440">
    <property type="component" value="Unassembled WGS sequence"/>
</dbReference>
<evidence type="ECO:0000256" key="1">
    <source>
        <dbReference type="SAM" id="SignalP"/>
    </source>
</evidence>
<keyword evidence="3" id="KW-1185">Reference proteome</keyword>
<sequence length="283" mass="28395">MKVTRLLAVLTLAVAALVALPASPASAAIPGLHDLDVAAATGAPVRQLAGNVQCPAGEALLSIGASNATLTGVGHSVTGGRVARAVGAPLHPSPTNHLFIQATCAPFAQVPPGTATATATAPASSSTLRTATARCLPGEVAYGGGGYLVANQPTNPPSVGGIRMVGSIATADGTGWKVTVHTSVPTDRLVVRALCARLPGSIQAPAAVHLRGASQIASGYQSCPSGMQPLSGGAYIENQVGGDSATGRLDHTLRVPNTFRNGWFGAGNNLSLNDRLLVRVRCI</sequence>
<organism evidence="2 3">
    <name type="scientific">Cryptosporangium aurantiacum</name>
    <dbReference type="NCBI Taxonomy" id="134849"/>
    <lineage>
        <taxon>Bacteria</taxon>
        <taxon>Bacillati</taxon>
        <taxon>Actinomycetota</taxon>
        <taxon>Actinomycetes</taxon>
        <taxon>Cryptosporangiales</taxon>
        <taxon>Cryptosporangiaceae</taxon>
        <taxon>Cryptosporangium</taxon>
    </lineage>
</organism>
<dbReference type="RefSeq" id="WP_073256912.1">
    <property type="nucleotide sequence ID" value="NZ_FRCS01000003.1"/>
</dbReference>
<protein>
    <submittedName>
        <fullName evidence="2">Uncharacterized protein</fullName>
    </submittedName>
</protein>